<evidence type="ECO:0000313" key="6">
    <source>
        <dbReference type="Proteomes" id="UP001500449"/>
    </source>
</evidence>
<dbReference type="Pfam" id="PF01580">
    <property type="entry name" value="FtsK_SpoIIIE"/>
    <property type="match status" value="1"/>
</dbReference>
<dbReference type="Proteomes" id="UP001500449">
    <property type="component" value="Unassembled WGS sequence"/>
</dbReference>
<keyword evidence="2 3" id="KW-0067">ATP-binding</keyword>
<evidence type="ECO:0000259" key="4">
    <source>
        <dbReference type="PROSITE" id="PS50901"/>
    </source>
</evidence>
<accession>A0ABN2NME2</accession>
<comment type="caution">
    <text evidence="5">The sequence shown here is derived from an EMBL/GenBank/DDBJ whole genome shotgun (WGS) entry which is preliminary data.</text>
</comment>
<name>A0ABN2NME2_9PSEU</name>
<dbReference type="InterPro" id="IPR027417">
    <property type="entry name" value="P-loop_NTPase"/>
</dbReference>
<evidence type="ECO:0000313" key="5">
    <source>
        <dbReference type="EMBL" id="GAA1875411.1"/>
    </source>
</evidence>
<dbReference type="SMART" id="SM00382">
    <property type="entry name" value="AAA"/>
    <property type="match status" value="1"/>
</dbReference>
<dbReference type="PANTHER" id="PTHR22683">
    <property type="entry name" value="SPORULATION PROTEIN RELATED"/>
    <property type="match status" value="1"/>
</dbReference>
<keyword evidence="1 3" id="KW-0547">Nucleotide-binding</keyword>
<dbReference type="EMBL" id="BAAAQK010000028">
    <property type="protein sequence ID" value="GAA1875411.1"/>
    <property type="molecule type" value="Genomic_DNA"/>
</dbReference>
<keyword evidence="6" id="KW-1185">Reference proteome</keyword>
<dbReference type="InterPro" id="IPR050206">
    <property type="entry name" value="FtsK/SpoIIIE/SftA"/>
</dbReference>
<dbReference type="Gene3D" id="3.40.50.300">
    <property type="entry name" value="P-loop containing nucleotide triphosphate hydrolases"/>
    <property type="match status" value="2"/>
</dbReference>
<evidence type="ECO:0000256" key="2">
    <source>
        <dbReference type="ARBA" id="ARBA00022840"/>
    </source>
</evidence>
<dbReference type="InterPro" id="IPR003593">
    <property type="entry name" value="AAA+_ATPase"/>
</dbReference>
<feature type="binding site" evidence="3">
    <location>
        <begin position="424"/>
        <end position="431"/>
    </location>
    <ligand>
        <name>ATP</name>
        <dbReference type="ChEBI" id="CHEBI:30616"/>
    </ligand>
</feature>
<sequence>MLTVAGRKHRERVEEAFAEFHAAAGRALGAADRLREDAVRRQALSMFALWLRRDGLEAARADRGLAGSFAAPALRGVVRASENDRSTALGTWARSGPARLADLVAAHAPGAAGAEGTAWLGQVPFPGAAAQSETGDPALDGIKDFPTLWRIGSGRLAPGPSFPVAVPLLEESHLRVDSRPRTRARAEELVELLLLRLFSAFRPGVLRVDVWDGSQYTLFPGLHPLSRTGLVTAHDPNDLDGLLDQLAERVHRVHSRVLSEGDTSLRDYTERTGKRSEPWQVVVLAGNRAPLPEEQQRRLQRIARSGLTAGIQLVLLDLPVTVAAPVESVRFTADGVRCSMTGEHIAVTPDPLPGRGEVTGACDTIVRAHEGWRSRVRGLAEFLPRDGWMTGNSAAGLQTDIGDDDGSAVELRLDDASPHALIGGPSGSGKTNLLIGMITSLAARYSPSELQFYLLDFKEGVSFAQFAPGQQDKTWLPHAQLIGINVNTDREFGLALLQFLADEMRRRADVAKQQEVTKLEELRRADPEGHWPRIVAIVDEFQFLFAENDALAKRATNLLEDVARRGRSQGIHLVFASQDVSGIEAFWGRPAIFEQFVLRIALPRARRVLATLNEAAQTLPKWHAIVNHESGVKHGNEIARIPDASKDVVHEVQVRAHEQFGAESPRVFDGASSPALGALVADLPAGEPLAVVGQVIDMEGSPAAVRLPDAPGRNVAVFGSGSRDALRVMGGAAAGLARTAPSGARFLLAPLVGDPAGIEQVLGEVETVALADFRARVEELAATVRERAAGSDRSPVFLLVLGADAADPLLERAGTEAFRTVLRFGPEVGVHVVGWWRSATRLKQLLSMSASVDDVGAWIGLDVQGAELAPFASLTSTTWSPRPGRGLFFDRAQHSRPEVVLVPGDAR</sequence>
<gene>
    <name evidence="5" type="ORF">GCM10009836_65890</name>
</gene>
<dbReference type="CDD" id="cd01127">
    <property type="entry name" value="TrwB_TraG_TraD_VirD4"/>
    <property type="match status" value="1"/>
</dbReference>
<dbReference type="InterPro" id="IPR002543">
    <property type="entry name" value="FtsK_dom"/>
</dbReference>
<dbReference type="PANTHER" id="PTHR22683:SF41">
    <property type="entry name" value="DNA TRANSLOCASE FTSK"/>
    <property type="match status" value="1"/>
</dbReference>
<dbReference type="SUPFAM" id="SSF52540">
    <property type="entry name" value="P-loop containing nucleoside triphosphate hydrolases"/>
    <property type="match status" value="1"/>
</dbReference>
<dbReference type="PROSITE" id="PS50901">
    <property type="entry name" value="FTSK"/>
    <property type="match status" value="1"/>
</dbReference>
<feature type="domain" description="FtsK" evidence="4">
    <location>
        <begin position="406"/>
        <end position="611"/>
    </location>
</feature>
<proteinExistence type="predicted"/>
<protein>
    <submittedName>
        <fullName evidence="5">FtsK/SpoIIIE domain-containing protein</fullName>
    </submittedName>
</protein>
<reference evidence="5 6" key="1">
    <citation type="journal article" date="2019" name="Int. J. Syst. Evol. Microbiol.">
        <title>The Global Catalogue of Microorganisms (GCM) 10K type strain sequencing project: providing services to taxonomists for standard genome sequencing and annotation.</title>
        <authorList>
            <consortium name="The Broad Institute Genomics Platform"/>
            <consortium name="The Broad Institute Genome Sequencing Center for Infectious Disease"/>
            <person name="Wu L."/>
            <person name="Ma J."/>
        </authorList>
    </citation>
    <scope>NUCLEOTIDE SEQUENCE [LARGE SCALE GENOMIC DNA]</scope>
    <source>
        <strain evidence="5 6">JCM 16009</strain>
    </source>
</reference>
<evidence type="ECO:0000256" key="1">
    <source>
        <dbReference type="ARBA" id="ARBA00022741"/>
    </source>
</evidence>
<organism evidence="5 6">
    <name type="scientific">Pseudonocardia ailaonensis</name>
    <dbReference type="NCBI Taxonomy" id="367279"/>
    <lineage>
        <taxon>Bacteria</taxon>
        <taxon>Bacillati</taxon>
        <taxon>Actinomycetota</taxon>
        <taxon>Actinomycetes</taxon>
        <taxon>Pseudonocardiales</taxon>
        <taxon>Pseudonocardiaceae</taxon>
        <taxon>Pseudonocardia</taxon>
    </lineage>
</organism>
<evidence type="ECO:0000256" key="3">
    <source>
        <dbReference type="PROSITE-ProRule" id="PRU00289"/>
    </source>
</evidence>